<dbReference type="InterPro" id="IPR048406">
    <property type="entry name" value="GldM_Ig-like-2"/>
</dbReference>
<dbReference type="Proteomes" id="UP000184364">
    <property type="component" value="Unassembled WGS sequence"/>
</dbReference>
<dbReference type="InterPro" id="IPR048405">
    <property type="entry name" value="GldM_Ig-like-1"/>
</dbReference>
<evidence type="ECO:0000313" key="6">
    <source>
        <dbReference type="EMBL" id="SHK91103.1"/>
    </source>
</evidence>
<feature type="domain" description="Gliding motility-associated protein GldM N-terminal" evidence="3">
    <location>
        <begin position="31"/>
        <end position="237"/>
    </location>
</feature>
<feature type="transmembrane region" description="Helical" evidence="1">
    <location>
        <begin position="12"/>
        <end position="28"/>
    </location>
</feature>
<dbReference type="STRING" id="1302687.SAMN05444267_100952"/>
<protein>
    <submittedName>
        <fullName evidence="6">Gliding motility-associated protein GldM</fullName>
    </submittedName>
</protein>
<keyword evidence="1" id="KW-0812">Transmembrane</keyword>
<reference evidence="7" key="1">
    <citation type="submission" date="2016-11" db="EMBL/GenBank/DDBJ databases">
        <authorList>
            <person name="Varghese N."/>
            <person name="Submissions S."/>
        </authorList>
    </citation>
    <scope>NUCLEOTIDE SEQUENCE [LARGE SCALE GENOMIC DNA]</scope>
    <source>
        <strain evidence="7">DSM 26899</strain>
    </source>
</reference>
<proteinExistence type="predicted"/>
<feature type="domain" description="Gliding motility-associated protein GldM second immunoglobulin-like" evidence="5">
    <location>
        <begin position="347"/>
        <end position="424"/>
    </location>
</feature>
<evidence type="ECO:0000313" key="7">
    <source>
        <dbReference type="Proteomes" id="UP000184364"/>
    </source>
</evidence>
<dbReference type="EMBL" id="FRAV01000009">
    <property type="protein sequence ID" value="SHK91103.1"/>
    <property type="molecule type" value="Genomic_DNA"/>
</dbReference>
<dbReference type="AlphaFoldDB" id="A0A1M6WBC9"/>
<keyword evidence="1" id="KW-1133">Transmembrane helix</keyword>
<keyword evidence="1" id="KW-0472">Membrane</keyword>
<name>A0A1M6WBC9_9FLAO</name>
<organism evidence="6 7">
    <name type="scientific">Chryseobacterium polytrichastri</name>
    <dbReference type="NCBI Taxonomy" id="1302687"/>
    <lineage>
        <taxon>Bacteria</taxon>
        <taxon>Pseudomonadati</taxon>
        <taxon>Bacteroidota</taxon>
        <taxon>Flavobacteriia</taxon>
        <taxon>Flavobacteriales</taxon>
        <taxon>Weeksellaceae</taxon>
        <taxon>Chryseobacterium group</taxon>
        <taxon>Chryseobacterium</taxon>
    </lineage>
</organism>
<dbReference type="Pfam" id="PF12081">
    <property type="entry name" value="GldM_1st"/>
    <property type="match status" value="1"/>
</dbReference>
<dbReference type="InterPro" id="IPR022720">
    <property type="entry name" value="Motility-assoc_prot_GldM_N"/>
</dbReference>
<feature type="domain" description="Gliding motility-associated protein GldM C-terminal" evidence="2">
    <location>
        <begin position="427"/>
        <end position="530"/>
    </location>
</feature>
<dbReference type="Pfam" id="PF21602">
    <property type="entry name" value="GldM_3rd"/>
    <property type="match status" value="1"/>
</dbReference>
<gene>
    <name evidence="6" type="ORF">SAMN05444267_100952</name>
</gene>
<sequence>MATGKQTPRQKMINLMYLVFIAMMALNIDAEIIRSFYDSTKALNETRTLTERKNEKIFERTLEAKAQQVPDTYATPWEEYKKLKSKVDVLVKSAEDIKDILKKQSEFHEKDPVTGKEIDVSENFAALNNNEATMSYFFKDGDENSPSKAALELKSKMDDVRNYISATFGKNPQLKDLVDRANASIIAEYPQGKSPNGKTWFQNKFFHQSLIAAISNLGIIQNDARNVQSDALALLLQEKVDASIKFSNYEPIVSGPIDIQAGKQAEVKVMLGTYSNSNKIAITGVSKVENGKGSISISGNGVGEHKLNGTITLTDASGKPQSFPWTHTYNVIAGPREVKMEKGLLLSADKMNVMYRGLENPVSGSILGADNSKLSLSAPGATVKSLGAGKWIVKPSTGTTVKLTLSGIDPYGKSVSQVFEYRIKNVPPPQGQMRGQNVLSMPATSIPNQSVQAAIPDFDFPVSFTVTQFMVRVPGKAALLIHGSSLDDAAGLVRNLRTGDVVSIFDIKATAQGLDGQVIKNITPILINVQ</sequence>
<evidence type="ECO:0000259" key="5">
    <source>
        <dbReference type="Pfam" id="PF21602"/>
    </source>
</evidence>
<keyword evidence="7" id="KW-1185">Reference proteome</keyword>
<accession>A0A1M6WBC9</accession>
<dbReference type="RefSeq" id="WP_073292324.1">
    <property type="nucleotide sequence ID" value="NZ_FRAV01000009.1"/>
</dbReference>
<dbReference type="OrthoDB" id="1490890at2"/>
<evidence type="ECO:0000259" key="4">
    <source>
        <dbReference type="Pfam" id="PF21601"/>
    </source>
</evidence>
<feature type="domain" description="Gliding motility-associated protein GldM first immunoglobulin-like" evidence="4">
    <location>
        <begin position="242"/>
        <end position="332"/>
    </location>
</feature>
<dbReference type="InterPro" id="IPR022719">
    <property type="entry name" value="Motility-assoc_prot_GldM_C"/>
</dbReference>
<dbReference type="Pfam" id="PF21601">
    <property type="entry name" value="GldM_2nd"/>
    <property type="match status" value="1"/>
</dbReference>
<evidence type="ECO:0000259" key="2">
    <source>
        <dbReference type="Pfam" id="PF12080"/>
    </source>
</evidence>
<evidence type="ECO:0000259" key="3">
    <source>
        <dbReference type="Pfam" id="PF12081"/>
    </source>
</evidence>
<evidence type="ECO:0000256" key="1">
    <source>
        <dbReference type="SAM" id="Phobius"/>
    </source>
</evidence>
<dbReference type="Pfam" id="PF12080">
    <property type="entry name" value="GldM_4th"/>
    <property type="match status" value="1"/>
</dbReference>